<evidence type="ECO:0000313" key="2">
    <source>
        <dbReference type="Proteomes" id="UP001060215"/>
    </source>
</evidence>
<sequence>MAIPASHIALKMDDEQMTSILGDFSLESCVSKEEVDAQQRDDEQFITNLLCFKLLIFFFPSGILQDFNGYTLPLTIAIVLSGQYKDDLDNCDDIVYTGQGGNNLLSNKRQVRDQVILRGHMMFVISSN</sequence>
<comment type="caution">
    <text evidence="1">The sequence shown here is derived from an EMBL/GenBank/DDBJ whole genome shotgun (WGS) entry which is preliminary data.</text>
</comment>
<keyword evidence="2" id="KW-1185">Reference proteome</keyword>
<gene>
    <name evidence="1" type="ORF">LOK49_LG02G03042</name>
</gene>
<reference evidence="1 2" key="1">
    <citation type="journal article" date="2022" name="Plant J.">
        <title>Chromosome-level genome of Camellia lanceoleosa provides a valuable resource for understanding genome evolution and self-incompatibility.</title>
        <authorList>
            <person name="Gong W."/>
            <person name="Xiao S."/>
            <person name="Wang L."/>
            <person name="Liao Z."/>
            <person name="Chang Y."/>
            <person name="Mo W."/>
            <person name="Hu G."/>
            <person name="Li W."/>
            <person name="Zhao G."/>
            <person name="Zhu H."/>
            <person name="Hu X."/>
            <person name="Ji K."/>
            <person name="Xiang X."/>
            <person name="Song Q."/>
            <person name="Yuan D."/>
            <person name="Jin S."/>
            <person name="Zhang L."/>
        </authorList>
    </citation>
    <scope>NUCLEOTIDE SEQUENCE [LARGE SCALE GENOMIC DNA]</scope>
    <source>
        <strain evidence="1">SQ_2022a</strain>
    </source>
</reference>
<proteinExistence type="predicted"/>
<dbReference type="Proteomes" id="UP001060215">
    <property type="component" value="Chromosome 3"/>
</dbReference>
<protein>
    <submittedName>
        <fullName evidence="1">Histone-lysine N-methyltransferase, H3 lysine-9 specific SUVH4</fullName>
    </submittedName>
</protein>
<organism evidence="1 2">
    <name type="scientific">Camellia lanceoleosa</name>
    <dbReference type="NCBI Taxonomy" id="1840588"/>
    <lineage>
        <taxon>Eukaryota</taxon>
        <taxon>Viridiplantae</taxon>
        <taxon>Streptophyta</taxon>
        <taxon>Embryophyta</taxon>
        <taxon>Tracheophyta</taxon>
        <taxon>Spermatophyta</taxon>
        <taxon>Magnoliopsida</taxon>
        <taxon>eudicotyledons</taxon>
        <taxon>Gunneridae</taxon>
        <taxon>Pentapetalae</taxon>
        <taxon>asterids</taxon>
        <taxon>Ericales</taxon>
        <taxon>Theaceae</taxon>
        <taxon>Camellia</taxon>
    </lineage>
</organism>
<name>A0ACC0IIF4_9ERIC</name>
<evidence type="ECO:0000313" key="1">
    <source>
        <dbReference type="EMBL" id="KAI8025443.1"/>
    </source>
</evidence>
<dbReference type="EMBL" id="CM045760">
    <property type="protein sequence ID" value="KAI8025443.1"/>
    <property type="molecule type" value="Genomic_DNA"/>
</dbReference>
<accession>A0ACC0IIF4</accession>